<dbReference type="Gene3D" id="1.10.510.10">
    <property type="entry name" value="Transferase(Phosphotransferase) domain 1"/>
    <property type="match status" value="1"/>
</dbReference>
<dbReference type="Proteomes" id="UP001497392">
    <property type="component" value="Unassembled WGS sequence"/>
</dbReference>
<dbReference type="SMART" id="SM00220">
    <property type="entry name" value="S_TKc"/>
    <property type="match status" value="1"/>
</dbReference>
<evidence type="ECO:0000256" key="4">
    <source>
        <dbReference type="ARBA" id="ARBA00022840"/>
    </source>
</evidence>
<dbReference type="Pfam" id="PF00069">
    <property type="entry name" value="Pkinase"/>
    <property type="match status" value="1"/>
</dbReference>
<evidence type="ECO:0000256" key="3">
    <source>
        <dbReference type="ARBA" id="ARBA00022777"/>
    </source>
</evidence>
<name>A0ABP1FPZ2_9CHLO</name>
<comment type="caution">
    <text evidence="8">The sequence shown here is derived from an EMBL/GenBank/DDBJ whole genome shotgun (WGS) entry which is preliminary data.</text>
</comment>
<sequence>MFAALAPGWRLGVDPATPLPPCVGPLNVTYLDFQRNDTFYIGLDDPSFAFGNPPSVVLDLLTNSTVLGNLAQNGFQRLPDSTGAKPVQELRALDFLIFLVFDHDSTSRGYPIGCQIRQLGETLLSDNIQSQLPAFGLKPLSSLHLATAAIDSYKKVVAGVLCKSTPDMPNTVLRVEGIPEYLAVAGPESFTPVLTAALKGYSKSVVRWVPTQESIYSELYRYPKHTVDLMVLNDAIAADVLVAKARVGESLNQVPFAMDAVVISHSVPGLARDGLCLDAEAVSDILQCRISTWNHPNITVLNPGARLPDQAINVAVDPLNFALIHTVAKYLAELAPGWRLGRGRAVQWPPCITLSLLGSSNESHIFESDYVLGFQQMADLDEHSLGRSIRVKNRAGACVSPHNIAAASMHALNISSIAPQQWENFTTASSDSSELYPLGMMGFLVWDHNSTDIGYSEGGSLRNVTSRLLSDTAQSCLPQFGLVPTYQNASAQIEQTIVQTTPDVERTQSEGVPVNDQVTVCSTSIAYSSFDAILWQMNENRQGRLFLLDTLWPSEAEAVKAFLYSPLKHDSALVWNPVPTQEILSAPRRVMHIPIGFAPLPIIHNFEGIPNSELRLDAHALAGLYSCKIRTFSGYIQSLNPNLTLPSGNLTVVAMPWESTAAKHLISYLRQDAMWDADLDAASGWAPCVLQTYIRPYSAHVSQLMLERPSSVIGFQPIGHFLAAQILTQRAQAPDRTGDLSDTRNPNVNVWDKMLLGMWKDSALPVERVIKVRNARGDYMAAAPVQDIQFPFDIQTLPDRFRSPEWGNLQDPTHNMAPYAYPIGQLMFMVIDEDIGAKGRVHAKRMKSFLRYLVTENTKLEVPLLPAGAVTDARNQTMQVYNSLKPLSEPLKAWALQGIKQLPYDPLPPLPYANKPPVPALGRSSPLNSRADVHTDRHIAIGVALGVAITLGVLAAALLIWRRRRKIRQHSFRGVSSMRMRASGTVPSDSVDLKLELDGKGEPVLLGQGSFAKVYKGRWNGVLVAVKILNAPAAEVMEDFQRECTILERLRHPNIIKYFGTASNAEGNVMMVTEYMQGGDLGTALAHDNPSARRLGWYQNGHLVALDIARGLAYLHAQKVISFDVKPANVLLDRTGKHAKLADVGLAKVLEHSQTMTNMRGTLDYMPPEMFGAYEEEEEGVVDGQTRKQPITQAVDVYSFGLVLWQIVTGGCLDKMQGSLRPPRIPEECPAQIAQLYSVCLSEHPERRPKAADLVRVILGTLSDGATASSTLGSQSGAGKLYGARGSARLLSSFTRHHG</sequence>
<dbReference type="EMBL" id="CAXHTA020000006">
    <property type="protein sequence ID" value="CAL5222010.1"/>
    <property type="molecule type" value="Genomic_DNA"/>
</dbReference>
<accession>A0ABP1FPZ2</accession>
<organism evidence="8 9">
    <name type="scientific">Coccomyxa viridis</name>
    <dbReference type="NCBI Taxonomy" id="1274662"/>
    <lineage>
        <taxon>Eukaryota</taxon>
        <taxon>Viridiplantae</taxon>
        <taxon>Chlorophyta</taxon>
        <taxon>core chlorophytes</taxon>
        <taxon>Trebouxiophyceae</taxon>
        <taxon>Trebouxiophyceae incertae sedis</taxon>
        <taxon>Coccomyxaceae</taxon>
        <taxon>Coccomyxa</taxon>
    </lineage>
</organism>
<proteinExistence type="predicted"/>
<dbReference type="SUPFAM" id="SSF53850">
    <property type="entry name" value="Periplasmic binding protein-like II"/>
    <property type="match status" value="2"/>
</dbReference>
<dbReference type="SUPFAM" id="SSF56112">
    <property type="entry name" value="Protein kinase-like (PK-like)"/>
    <property type="match status" value="1"/>
</dbReference>
<evidence type="ECO:0000256" key="1">
    <source>
        <dbReference type="ARBA" id="ARBA00022679"/>
    </source>
</evidence>
<evidence type="ECO:0000259" key="7">
    <source>
        <dbReference type="PROSITE" id="PS50011"/>
    </source>
</evidence>
<keyword evidence="2 5" id="KW-0547">Nucleotide-binding</keyword>
<dbReference type="Gene3D" id="3.30.200.20">
    <property type="entry name" value="Phosphorylase Kinase, domain 1"/>
    <property type="match status" value="1"/>
</dbReference>
<dbReference type="InterPro" id="IPR011009">
    <property type="entry name" value="Kinase-like_dom_sf"/>
</dbReference>
<dbReference type="PANTHER" id="PTHR44329">
    <property type="entry name" value="SERINE/THREONINE-PROTEIN KINASE TNNI3K-RELATED"/>
    <property type="match status" value="1"/>
</dbReference>
<dbReference type="InterPro" id="IPR017441">
    <property type="entry name" value="Protein_kinase_ATP_BS"/>
</dbReference>
<dbReference type="PROSITE" id="PS50011">
    <property type="entry name" value="PROTEIN_KINASE_DOM"/>
    <property type="match status" value="1"/>
</dbReference>
<keyword evidence="9" id="KW-1185">Reference proteome</keyword>
<dbReference type="PANTHER" id="PTHR44329:SF288">
    <property type="entry name" value="MITOGEN-ACTIVATED PROTEIN KINASE KINASE KINASE 20"/>
    <property type="match status" value="1"/>
</dbReference>
<evidence type="ECO:0000313" key="9">
    <source>
        <dbReference type="Proteomes" id="UP001497392"/>
    </source>
</evidence>
<keyword evidence="1" id="KW-0808">Transferase</keyword>
<feature type="transmembrane region" description="Helical" evidence="6">
    <location>
        <begin position="939"/>
        <end position="961"/>
    </location>
</feature>
<feature type="binding site" evidence="5">
    <location>
        <position position="1027"/>
    </location>
    <ligand>
        <name>ATP</name>
        <dbReference type="ChEBI" id="CHEBI:30616"/>
    </ligand>
</feature>
<dbReference type="InterPro" id="IPR051681">
    <property type="entry name" value="Ser/Thr_Kinases-Pseudokinases"/>
</dbReference>
<protein>
    <submittedName>
        <fullName evidence="8">G4300 protein</fullName>
    </submittedName>
</protein>
<keyword evidence="6" id="KW-0472">Membrane</keyword>
<keyword evidence="3" id="KW-0418">Kinase</keyword>
<evidence type="ECO:0000256" key="5">
    <source>
        <dbReference type="PROSITE-ProRule" id="PRU10141"/>
    </source>
</evidence>
<gene>
    <name evidence="8" type="primary">g4300</name>
    <name evidence="8" type="ORF">VP750_LOCUS3669</name>
</gene>
<dbReference type="PROSITE" id="PS00107">
    <property type="entry name" value="PROTEIN_KINASE_ATP"/>
    <property type="match status" value="1"/>
</dbReference>
<evidence type="ECO:0000256" key="2">
    <source>
        <dbReference type="ARBA" id="ARBA00022741"/>
    </source>
</evidence>
<reference evidence="8 9" key="1">
    <citation type="submission" date="2024-06" db="EMBL/GenBank/DDBJ databases">
        <authorList>
            <person name="Kraege A."/>
            <person name="Thomma B."/>
        </authorList>
    </citation>
    <scope>NUCLEOTIDE SEQUENCE [LARGE SCALE GENOMIC DNA]</scope>
</reference>
<keyword evidence="4 5" id="KW-0067">ATP-binding</keyword>
<keyword evidence="6" id="KW-0812">Transmembrane</keyword>
<feature type="domain" description="Protein kinase" evidence="7">
    <location>
        <begin position="1000"/>
        <end position="1262"/>
    </location>
</feature>
<dbReference type="InterPro" id="IPR000719">
    <property type="entry name" value="Prot_kinase_dom"/>
</dbReference>
<keyword evidence="6" id="KW-1133">Transmembrane helix</keyword>
<evidence type="ECO:0000313" key="8">
    <source>
        <dbReference type="EMBL" id="CAL5222010.1"/>
    </source>
</evidence>
<evidence type="ECO:0000256" key="6">
    <source>
        <dbReference type="SAM" id="Phobius"/>
    </source>
</evidence>
<dbReference type="Gene3D" id="3.40.190.10">
    <property type="entry name" value="Periplasmic binding protein-like II"/>
    <property type="match status" value="4"/>
</dbReference>